<keyword evidence="3" id="KW-0511">Multifunctional enzyme</keyword>
<evidence type="ECO:0000256" key="1">
    <source>
        <dbReference type="ARBA" id="ARBA00023235"/>
    </source>
</evidence>
<keyword evidence="2" id="KW-0456">Lyase</keyword>
<reference evidence="6" key="1">
    <citation type="submission" date="2017-02" db="UniProtKB">
        <authorList>
            <consortium name="WormBaseParasite"/>
        </authorList>
    </citation>
    <scope>IDENTIFICATION</scope>
</reference>
<dbReference type="Gene3D" id="1.10.1040.50">
    <property type="match status" value="1"/>
</dbReference>
<dbReference type="STRING" id="27835.A0A0N4XDA4"/>
<dbReference type="Proteomes" id="UP000271162">
    <property type="component" value="Unassembled WGS sequence"/>
</dbReference>
<evidence type="ECO:0000313" key="5">
    <source>
        <dbReference type="Proteomes" id="UP000271162"/>
    </source>
</evidence>
<gene>
    <name evidence="4" type="ORF">NBR_LOCUS490</name>
</gene>
<accession>A0A0N4XDA4</accession>
<evidence type="ECO:0000256" key="3">
    <source>
        <dbReference type="ARBA" id="ARBA00023268"/>
    </source>
</evidence>
<organism evidence="6">
    <name type="scientific">Nippostrongylus brasiliensis</name>
    <name type="common">Rat hookworm</name>
    <dbReference type="NCBI Taxonomy" id="27835"/>
    <lineage>
        <taxon>Eukaryota</taxon>
        <taxon>Metazoa</taxon>
        <taxon>Ecdysozoa</taxon>
        <taxon>Nematoda</taxon>
        <taxon>Chromadorea</taxon>
        <taxon>Rhabditida</taxon>
        <taxon>Rhabditina</taxon>
        <taxon>Rhabditomorpha</taxon>
        <taxon>Strongyloidea</taxon>
        <taxon>Heligmosomidae</taxon>
        <taxon>Nippostrongylus</taxon>
    </lineage>
</organism>
<dbReference type="InterPro" id="IPR008927">
    <property type="entry name" value="6-PGluconate_DH-like_C_sf"/>
</dbReference>
<reference evidence="4 5" key="2">
    <citation type="submission" date="2018-11" db="EMBL/GenBank/DDBJ databases">
        <authorList>
            <consortium name="Pathogen Informatics"/>
        </authorList>
    </citation>
    <scope>NUCLEOTIDE SEQUENCE [LARGE SCALE GENOMIC DNA]</scope>
</reference>
<evidence type="ECO:0000256" key="2">
    <source>
        <dbReference type="ARBA" id="ARBA00023239"/>
    </source>
</evidence>
<evidence type="ECO:0000313" key="4">
    <source>
        <dbReference type="EMBL" id="VDL63170.1"/>
    </source>
</evidence>
<dbReference type="AlphaFoldDB" id="A0A0N4XDA4"/>
<dbReference type="PANTHER" id="PTHR23309">
    <property type="entry name" value="3-HYDROXYACYL-COA DEHYROGENASE"/>
    <property type="match status" value="1"/>
</dbReference>
<keyword evidence="1" id="KW-0413">Isomerase</keyword>
<dbReference type="SUPFAM" id="SSF48179">
    <property type="entry name" value="6-phosphogluconate dehydrogenase C-terminal domain-like"/>
    <property type="match status" value="1"/>
</dbReference>
<dbReference type="GO" id="GO:0016853">
    <property type="term" value="F:isomerase activity"/>
    <property type="evidence" value="ECO:0007669"/>
    <property type="project" value="UniProtKB-KW"/>
</dbReference>
<evidence type="ECO:0000313" key="6">
    <source>
        <dbReference type="WBParaSite" id="NBR_0000048901-mRNA-1"/>
    </source>
</evidence>
<keyword evidence="5" id="KW-1185">Reference proteome</keyword>
<dbReference type="EMBL" id="UYSL01000213">
    <property type="protein sequence ID" value="VDL63170.1"/>
    <property type="molecule type" value="Genomic_DNA"/>
</dbReference>
<dbReference type="GO" id="GO:0006635">
    <property type="term" value="P:fatty acid beta-oxidation"/>
    <property type="evidence" value="ECO:0007669"/>
    <property type="project" value="TreeGrafter"/>
</dbReference>
<dbReference type="PANTHER" id="PTHR23309:SF49">
    <property type="entry name" value="PEROXISOMAL BIFUNCTIONAL ENZYME"/>
    <property type="match status" value="1"/>
</dbReference>
<dbReference type="GO" id="GO:0016829">
    <property type="term" value="F:lyase activity"/>
    <property type="evidence" value="ECO:0007669"/>
    <property type="project" value="UniProtKB-KW"/>
</dbReference>
<sequence>MVNEGFLCLEEGMIEDEMLIDILFVLGFGWPLRTAGPMRWARSVGLENIAERVAYWSKLEPDDRSYNLSRTLEVTLKMKSQL</sequence>
<name>A0A0N4XDA4_NIPBR</name>
<dbReference type="GO" id="GO:0005777">
    <property type="term" value="C:peroxisome"/>
    <property type="evidence" value="ECO:0007669"/>
    <property type="project" value="TreeGrafter"/>
</dbReference>
<protein>
    <submittedName>
        <fullName evidence="6">3-hydroxyacyl-CoA dehydrogenase C-terminal domain-containing protein</fullName>
    </submittedName>
</protein>
<proteinExistence type="predicted"/>
<dbReference type="WBParaSite" id="NBR_0000048901-mRNA-1">
    <property type="protein sequence ID" value="NBR_0000048901-mRNA-1"/>
    <property type="gene ID" value="NBR_0000048901"/>
</dbReference>
<dbReference type="GO" id="GO:0003857">
    <property type="term" value="F:(3S)-3-hydroxyacyl-CoA dehydrogenase (NAD+) activity"/>
    <property type="evidence" value="ECO:0007669"/>
    <property type="project" value="TreeGrafter"/>
</dbReference>